<dbReference type="EMBL" id="FRAW01000007">
    <property type="protein sequence ID" value="SHK47276.1"/>
    <property type="molecule type" value="Genomic_DNA"/>
</dbReference>
<dbReference type="PROSITE" id="PS51257">
    <property type="entry name" value="PROKAR_LIPOPROTEIN"/>
    <property type="match status" value="1"/>
</dbReference>
<evidence type="ECO:0000256" key="1">
    <source>
        <dbReference type="SAM" id="SignalP"/>
    </source>
</evidence>
<protein>
    <recommendedName>
        <fullName evidence="4">Lipoprotein</fullName>
    </recommendedName>
</protein>
<proteinExistence type="predicted"/>
<dbReference type="RefSeq" id="WP_073303186.1">
    <property type="nucleotide sequence ID" value="NZ_FRAW01000007.1"/>
</dbReference>
<gene>
    <name evidence="2" type="ORF">SAMN05720469_10730</name>
</gene>
<evidence type="ECO:0000313" key="3">
    <source>
        <dbReference type="Proteomes" id="UP000184275"/>
    </source>
</evidence>
<dbReference type="Proteomes" id="UP000184275">
    <property type="component" value="Unassembled WGS sequence"/>
</dbReference>
<keyword evidence="3" id="KW-1185">Reference proteome</keyword>
<organism evidence="2 3">
    <name type="scientific">Fibrobacter intestinalis</name>
    <dbReference type="NCBI Taxonomy" id="28122"/>
    <lineage>
        <taxon>Bacteria</taxon>
        <taxon>Pseudomonadati</taxon>
        <taxon>Fibrobacterota</taxon>
        <taxon>Fibrobacteria</taxon>
        <taxon>Fibrobacterales</taxon>
        <taxon>Fibrobacteraceae</taxon>
        <taxon>Fibrobacter</taxon>
    </lineage>
</organism>
<reference evidence="3" key="1">
    <citation type="submission" date="2016-11" db="EMBL/GenBank/DDBJ databases">
        <authorList>
            <person name="Varghese N."/>
            <person name="Submissions S."/>
        </authorList>
    </citation>
    <scope>NUCLEOTIDE SEQUENCE [LARGE SCALE GENOMIC DNA]</scope>
    <source>
        <strain evidence="3">UWOS</strain>
    </source>
</reference>
<dbReference type="AlphaFoldDB" id="A0A1M6SRI3"/>
<accession>A0A1M6SRI3</accession>
<feature type="signal peptide" evidence="1">
    <location>
        <begin position="1"/>
        <end position="21"/>
    </location>
</feature>
<evidence type="ECO:0000313" key="2">
    <source>
        <dbReference type="EMBL" id="SHK47276.1"/>
    </source>
</evidence>
<keyword evidence="1" id="KW-0732">Signal</keyword>
<evidence type="ECO:0008006" key="4">
    <source>
        <dbReference type="Google" id="ProtNLM"/>
    </source>
</evidence>
<name>A0A1M6SRI3_9BACT</name>
<feature type="chain" id="PRO_5012884107" description="Lipoprotein" evidence="1">
    <location>
        <begin position="22"/>
        <end position="279"/>
    </location>
</feature>
<sequence>MNRFASVFFLAVISVAFIACKDSVSLGFNTQNPSPEDYELRSSLRVFLELPDTVSAEAQQSMTANVQVRIHSELLSAYDDGSGRFLLRVDSASYFADNRSVEEVDHIRRYLQTQAVQYKMGVDGEMSSVRFDEMVAWPDIGDVDIRRIFMKVQPVLPSSPLAKGDSWERQQVIANDKGKQSIVYKRFELDDVFNRDGGRIAKLKMNIRYKQKSEDEAQIMESPDFILGSGTILFDIDAGKILEGELNINGKIRVIERSRDDTIPELRVLQKISLRRLRE</sequence>